<protein>
    <submittedName>
        <fullName evidence="8">Protein-disulfide isomerase</fullName>
    </submittedName>
</protein>
<evidence type="ECO:0000256" key="3">
    <source>
        <dbReference type="ARBA" id="ARBA00023002"/>
    </source>
</evidence>
<dbReference type="AlphaFoldDB" id="A0A1G8H2C8"/>
<keyword evidence="9" id="KW-1185">Reference proteome</keyword>
<dbReference type="STRING" id="399736.SAMN04489720_3184"/>
<evidence type="ECO:0000256" key="2">
    <source>
        <dbReference type="ARBA" id="ARBA00022729"/>
    </source>
</evidence>
<sequence length="220" mass="23273">MTAKTWNILGIVAAALVIVGITIALVVRPWEQAVSAPEPATDVTAADTLADDTHILDDAGEGAPVVVEFLDFECPSCALVYPTMETLRAEYSGEVTFAVRYFPLASHQNAFPAALAAEAAAQQGEFEAMYQRLFETHSDWAGTDDAAEAFRGFAEDLGLDMDAYDAAVADPATGDRIEADYEAGVALGVQSTPTIYIDGQQLELNHVDDIGAGIEAALAD</sequence>
<evidence type="ECO:0000256" key="6">
    <source>
        <dbReference type="SAM" id="Phobius"/>
    </source>
</evidence>
<dbReference type="PANTHER" id="PTHR13887:SF14">
    <property type="entry name" value="DISULFIDE BOND FORMATION PROTEIN D"/>
    <property type="match status" value="1"/>
</dbReference>
<keyword evidence="6" id="KW-0472">Membrane</keyword>
<dbReference type="SUPFAM" id="SSF52833">
    <property type="entry name" value="Thioredoxin-like"/>
    <property type="match status" value="1"/>
</dbReference>
<dbReference type="InterPro" id="IPR036249">
    <property type="entry name" value="Thioredoxin-like_sf"/>
</dbReference>
<name>A0A1G8H2C8_9MICO</name>
<keyword evidence="4" id="KW-1015">Disulfide bond</keyword>
<keyword evidence="6" id="KW-0812">Transmembrane</keyword>
<evidence type="ECO:0000259" key="7">
    <source>
        <dbReference type="PROSITE" id="PS51352"/>
    </source>
</evidence>
<dbReference type="Gene3D" id="3.40.30.10">
    <property type="entry name" value="Glutaredoxin"/>
    <property type="match status" value="1"/>
</dbReference>
<evidence type="ECO:0000313" key="9">
    <source>
        <dbReference type="Proteomes" id="UP000198822"/>
    </source>
</evidence>
<dbReference type="GO" id="GO:0016853">
    <property type="term" value="F:isomerase activity"/>
    <property type="evidence" value="ECO:0007669"/>
    <property type="project" value="UniProtKB-KW"/>
</dbReference>
<dbReference type="OrthoDB" id="117402at2"/>
<evidence type="ECO:0000256" key="1">
    <source>
        <dbReference type="ARBA" id="ARBA00005791"/>
    </source>
</evidence>
<dbReference type="PANTHER" id="PTHR13887">
    <property type="entry name" value="GLUTATHIONE S-TRANSFERASE KAPPA"/>
    <property type="match status" value="1"/>
</dbReference>
<feature type="domain" description="Thioredoxin" evidence="7">
    <location>
        <begin position="34"/>
        <end position="219"/>
    </location>
</feature>
<dbReference type="GO" id="GO:0016491">
    <property type="term" value="F:oxidoreductase activity"/>
    <property type="evidence" value="ECO:0007669"/>
    <property type="project" value="UniProtKB-KW"/>
</dbReference>
<keyword evidence="8" id="KW-0413">Isomerase</keyword>
<feature type="transmembrane region" description="Helical" evidence="6">
    <location>
        <begin position="6"/>
        <end position="27"/>
    </location>
</feature>
<reference evidence="9" key="1">
    <citation type="submission" date="2016-10" db="EMBL/GenBank/DDBJ databases">
        <authorList>
            <person name="Varghese N."/>
            <person name="Submissions S."/>
        </authorList>
    </citation>
    <scope>NUCLEOTIDE SEQUENCE [LARGE SCALE GENOMIC DNA]</scope>
    <source>
        <strain evidence="9">DSM 22002</strain>
    </source>
</reference>
<keyword evidence="2" id="KW-0732">Signal</keyword>
<dbReference type="InterPro" id="IPR013766">
    <property type="entry name" value="Thioredoxin_domain"/>
</dbReference>
<keyword evidence="5" id="KW-0676">Redox-active center</keyword>
<dbReference type="Pfam" id="PF13462">
    <property type="entry name" value="Thioredoxin_4"/>
    <property type="match status" value="1"/>
</dbReference>
<evidence type="ECO:0000256" key="4">
    <source>
        <dbReference type="ARBA" id="ARBA00023157"/>
    </source>
</evidence>
<keyword evidence="6" id="KW-1133">Transmembrane helix</keyword>
<dbReference type="PROSITE" id="PS51352">
    <property type="entry name" value="THIOREDOXIN_2"/>
    <property type="match status" value="1"/>
</dbReference>
<dbReference type="InterPro" id="IPR012336">
    <property type="entry name" value="Thioredoxin-like_fold"/>
</dbReference>
<dbReference type="RefSeq" id="WP_092506583.1">
    <property type="nucleotide sequence ID" value="NZ_LT629695.1"/>
</dbReference>
<evidence type="ECO:0000313" key="8">
    <source>
        <dbReference type="EMBL" id="SDI00822.1"/>
    </source>
</evidence>
<dbReference type="Proteomes" id="UP000198822">
    <property type="component" value="Chromosome I"/>
</dbReference>
<organism evidence="8 9">
    <name type="scientific">Agrococcus jejuensis</name>
    <dbReference type="NCBI Taxonomy" id="399736"/>
    <lineage>
        <taxon>Bacteria</taxon>
        <taxon>Bacillati</taxon>
        <taxon>Actinomycetota</taxon>
        <taxon>Actinomycetes</taxon>
        <taxon>Micrococcales</taxon>
        <taxon>Microbacteriaceae</taxon>
        <taxon>Agrococcus</taxon>
    </lineage>
</organism>
<evidence type="ECO:0000256" key="5">
    <source>
        <dbReference type="ARBA" id="ARBA00023284"/>
    </source>
</evidence>
<gene>
    <name evidence="8" type="ORF">SAMN04489720_3184</name>
</gene>
<proteinExistence type="inferred from homology"/>
<comment type="similarity">
    <text evidence="1">Belongs to the thioredoxin family. DsbA subfamily.</text>
</comment>
<keyword evidence="3" id="KW-0560">Oxidoreductase</keyword>
<dbReference type="EMBL" id="LT629695">
    <property type="protein sequence ID" value="SDI00822.1"/>
    <property type="molecule type" value="Genomic_DNA"/>
</dbReference>
<accession>A0A1G8H2C8</accession>